<proteinExistence type="predicted"/>
<dbReference type="AlphaFoldDB" id="A0A9P5YVX4"/>
<evidence type="ECO:0000313" key="1">
    <source>
        <dbReference type="EMBL" id="KAF9474871.1"/>
    </source>
</evidence>
<keyword evidence="2" id="KW-1185">Reference proteome</keyword>
<comment type="caution">
    <text evidence="1">The sequence shown here is derived from an EMBL/GenBank/DDBJ whole genome shotgun (WGS) entry which is preliminary data.</text>
</comment>
<dbReference type="EMBL" id="MU155358">
    <property type="protein sequence ID" value="KAF9474871.1"/>
    <property type="molecule type" value="Genomic_DNA"/>
</dbReference>
<organism evidence="1 2">
    <name type="scientific">Pholiota conissans</name>
    <dbReference type="NCBI Taxonomy" id="109636"/>
    <lineage>
        <taxon>Eukaryota</taxon>
        <taxon>Fungi</taxon>
        <taxon>Dikarya</taxon>
        <taxon>Basidiomycota</taxon>
        <taxon>Agaricomycotina</taxon>
        <taxon>Agaricomycetes</taxon>
        <taxon>Agaricomycetidae</taxon>
        <taxon>Agaricales</taxon>
        <taxon>Agaricineae</taxon>
        <taxon>Strophariaceae</taxon>
        <taxon>Pholiota</taxon>
    </lineage>
</organism>
<evidence type="ECO:0000313" key="2">
    <source>
        <dbReference type="Proteomes" id="UP000807469"/>
    </source>
</evidence>
<sequence>MYSMMSRSLNISLATMCPPDDFDAGVMYGLFRDLHDYLPKINSVMRLEPDGNNERQLSSRRIRCTRMGAYPASPPRSR</sequence>
<name>A0A9P5YVX4_9AGAR</name>
<reference evidence="1" key="1">
    <citation type="submission" date="2020-11" db="EMBL/GenBank/DDBJ databases">
        <authorList>
            <consortium name="DOE Joint Genome Institute"/>
            <person name="Ahrendt S."/>
            <person name="Riley R."/>
            <person name="Andreopoulos W."/>
            <person name="Labutti K."/>
            <person name="Pangilinan J."/>
            <person name="Ruiz-Duenas F.J."/>
            <person name="Barrasa J.M."/>
            <person name="Sanchez-Garcia M."/>
            <person name="Camarero S."/>
            <person name="Miyauchi S."/>
            <person name="Serrano A."/>
            <person name="Linde D."/>
            <person name="Babiker R."/>
            <person name="Drula E."/>
            <person name="Ayuso-Fernandez I."/>
            <person name="Pacheco R."/>
            <person name="Padilla G."/>
            <person name="Ferreira P."/>
            <person name="Barriuso J."/>
            <person name="Kellner H."/>
            <person name="Castanera R."/>
            <person name="Alfaro M."/>
            <person name="Ramirez L."/>
            <person name="Pisabarro A.G."/>
            <person name="Kuo A."/>
            <person name="Tritt A."/>
            <person name="Lipzen A."/>
            <person name="He G."/>
            <person name="Yan M."/>
            <person name="Ng V."/>
            <person name="Cullen D."/>
            <person name="Martin F."/>
            <person name="Rosso M.-N."/>
            <person name="Henrissat B."/>
            <person name="Hibbett D."/>
            <person name="Martinez A.T."/>
            <person name="Grigoriev I.V."/>
        </authorList>
    </citation>
    <scope>NUCLEOTIDE SEQUENCE</scope>
    <source>
        <strain evidence="1">CIRM-BRFM 674</strain>
    </source>
</reference>
<protein>
    <submittedName>
        <fullName evidence="1">Uncharacterized protein</fullName>
    </submittedName>
</protein>
<gene>
    <name evidence="1" type="ORF">BDN70DRAFT_289179</name>
</gene>
<dbReference type="Proteomes" id="UP000807469">
    <property type="component" value="Unassembled WGS sequence"/>
</dbReference>
<accession>A0A9P5YVX4</accession>